<feature type="domain" description="C2" evidence="9">
    <location>
        <begin position="385"/>
        <end position="498"/>
    </location>
</feature>
<dbReference type="OMA" id="THYISNV"/>
<keyword evidence="5" id="KW-0204">Cytolysis</keyword>
<feature type="signal peptide" evidence="8">
    <location>
        <begin position="1"/>
        <end position="34"/>
    </location>
</feature>
<evidence type="ECO:0000256" key="3">
    <source>
        <dbReference type="ARBA" id="ARBA00009214"/>
    </source>
</evidence>
<dbReference type="GO" id="GO:0001771">
    <property type="term" value="P:immunological synapse formation"/>
    <property type="evidence" value="ECO:0007669"/>
    <property type="project" value="TreeGrafter"/>
</dbReference>
<comment type="similarity">
    <text evidence="3">Belongs to the complement C6/C7/C8/C9 family.</text>
</comment>
<dbReference type="GO" id="GO:0005576">
    <property type="term" value="C:extracellular region"/>
    <property type="evidence" value="ECO:0007669"/>
    <property type="project" value="UniProtKB-SubCell"/>
</dbReference>
<dbReference type="PROSITE" id="PS00279">
    <property type="entry name" value="MACPF_1"/>
    <property type="match status" value="1"/>
</dbReference>
<dbReference type="GeneTree" id="ENSGT00940000164067"/>
<protein>
    <recommendedName>
        <fullName evidence="13">MACPF domain-containing protein</fullName>
    </recommendedName>
</protein>
<keyword evidence="4" id="KW-0964">Secreted</keyword>
<dbReference type="GO" id="GO:0031640">
    <property type="term" value="P:killing of cells of another organism"/>
    <property type="evidence" value="ECO:0007669"/>
    <property type="project" value="UniProtKB-KW"/>
</dbReference>
<dbReference type="GO" id="GO:0016020">
    <property type="term" value="C:membrane"/>
    <property type="evidence" value="ECO:0007669"/>
    <property type="project" value="UniProtKB-SubCell"/>
</dbReference>
<dbReference type="SUPFAM" id="SSF49562">
    <property type="entry name" value="C2 domain (Calcium/lipid-binding domain, CaLB)"/>
    <property type="match status" value="1"/>
</dbReference>
<feature type="domain" description="MACPF" evidence="10">
    <location>
        <begin position="39"/>
        <end position="383"/>
    </location>
</feature>
<dbReference type="Proteomes" id="UP001501920">
    <property type="component" value="Chromosome 9"/>
</dbReference>
<dbReference type="PANTHER" id="PTHR46096:SF1">
    <property type="entry name" value="PERFORIN 1.5"/>
    <property type="match status" value="1"/>
</dbReference>
<evidence type="ECO:0000256" key="6">
    <source>
        <dbReference type="ARBA" id="ARBA00023136"/>
    </source>
</evidence>
<evidence type="ECO:0000256" key="5">
    <source>
        <dbReference type="ARBA" id="ARBA00022852"/>
    </source>
</evidence>
<dbReference type="Pfam" id="PF01823">
    <property type="entry name" value="MACPF"/>
    <property type="match status" value="1"/>
</dbReference>
<dbReference type="PANTHER" id="PTHR46096">
    <property type="entry name" value="PERFORIN-1"/>
    <property type="match status" value="1"/>
</dbReference>
<dbReference type="InterPro" id="IPR020863">
    <property type="entry name" value="MACPF_CS"/>
</dbReference>
<dbReference type="Gene3D" id="2.60.40.150">
    <property type="entry name" value="C2 domain"/>
    <property type="match status" value="1"/>
</dbReference>
<dbReference type="InterPro" id="IPR052784">
    <property type="entry name" value="Perforin-1_pore-forming"/>
</dbReference>
<sequence>LSLIACYSTFACSFLKLLWRFCALVFILSEGSSSCRTGSQEECLAAPFVPGHNLVGEGFDVVTLQHKGVYVSDMETFLKPSNSCTLCQNPFIDGQLQKVPLSVLDWRAVNRCNLQISSGIFSSASALLESSTSVIGNDWKVGLNLAGLIGLQLAGSKSTESRFANSRIEVDKTYFSSHQLSCTYYSFRLPNLPPLNPEFQQHLLSLPKGNTSNAMEQYRRFIEIYGTHYIRQVNLGGRFKRVTSIRTCLATLNSVSASQVKNCLNVGLTVGLGLVDASIAGGSCREILANQDSVTSFSEGLMNYMTEVSGGNGWLGEISLTRNDSEGFYTWLGSLKHTPDIIAYSVFPLHDLVNDTDVRRNLQTAITQYIAENGQPKNLSAPQCAGNQPNISPNCCPFNSRRGRLRVTVIRAWGLRGDPVGRTEGYVKLWYDGSFRQTHWIRSNDPWWNKQYDFGNVYTGHRLKLEVWDKDIRHDDRLGGCSVNLRRGTHYQSCGLNRGGFEFSFSLECDPHLTGSLCNIYWPHP</sequence>
<evidence type="ECO:0000259" key="9">
    <source>
        <dbReference type="PROSITE" id="PS50004"/>
    </source>
</evidence>
<dbReference type="InterPro" id="IPR035892">
    <property type="entry name" value="C2_domain_sf"/>
</dbReference>
<keyword evidence="6" id="KW-0472">Membrane</keyword>
<dbReference type="Ensembl" id="ENSPNAT00000011938.2">
    <property type="protein sequence ID" value="ENSPNAP00000001563.1"/>
    <property type="gene ID" value="ENSPNAG00000008245.2"/>
</dbReference>
<dbReference type="SMART" id="SM00457">
    <property type="entry name" value="MACPF"/>
    <property type="match status" value="1"/>
</dbReference>
<accession>A0A3B4BPQ1</accession>
<dbReference type="PROSITE" id="PS51412">
    <property type="entry name" value="MACPF_2"/>
    <property type="match status" value="1"/>
</dbReference>
<feature type="chain" id="PRO_5017371963" description="MACPF domain-containing protein" evidence="8">
    <location>
        <begin position="35"/>
        <end position="525"/>
    </location>
</feature>
<dbReference type="SMART" id="SM00239">
    <property type="entry name" value="C2"/>
    <property type="match status" value="1"/>
</dbReference>
<dbReference type="GO" id="GO:0001913">
    <property type="term" value="P:T cell mediated cytotoxicity"/>
    <property type="evidence" value="ECO:0007669"/>
    <property type="project" value="TreeGrafter"/>
</dbReference>
<reference evidence="11 12" key="1">
    <citation type="submission" date="2020-10" db="EMBL/GenBank/DDBJ databases">
        <title>Pygocentrus nattereri (red-bellied piranha) genome, fPygNat1, primary haplotype.</title>
        <authorList>
            <person name="Myers G."/>
            <person name="Meyer A."/>
            <person name="Karagic N."/>
            <person name="Pippel M."/>
            <person name="Winkler S."/>
            <person name="Tracey A."/>
            <person name="Wood J."/>
            <person name="Formenti G."/>
            <person name="Howe K."/>
            <person name="Fedrigo O."/>
            <person name="Jarvis E.D."/>
        </authorList>
    </citation>
    <scope>NUCLEOTIDE SEQUENCE [LARGE SCALE GENOMIC DNA]</scope>
</reference>
<name>A0A3B4BPQ1_PYGNA</name>
<dbReference type="InterPro" id="IPR020864">
    <property type="entry name" value="MACPF"/>
</dbReference>
<organism evidence="11 12">
    <name type="scientific">Pygocentrus nattereri</name>
    <name type="common">Red-bellied piranha</name>
    <dbReference type="NCBI Taxonomy" id="42514"/>
    <lineage>
        <taxon>Eukaryota</taxon>
        <taxon>Metazoa</taxon>
        <taxon>Chordata</taxon>
        <taxon>Craniata</taxon>
        <taxon>Vertebrata</taxon>
        <taxon>Euteleostomi</taxon>
        <taxon>Actinopterygii</taxon>
        <taxon>Neopterygii</taxon>
        <taxon>Teleostei</taxon>
        <taxon>Ostariophysi</taxon>
        <taxon>Characiformes</taxon>
        <taxon>Characoidei</taxon>
        <taxon>Pygocentrus</taxon>
    </lineage>
</organism>
<evidence type="ECO:0000313" key="11">
    <source>
        <dbReference type="Ensembl" id="ENSPNAP00000001563.1"/>
    </source>
</evidence>
<evidence type="ECO:0008006" key="13">
    <source>
        <dbReference type="Google" id="ProtNLM"/>
    </source>
</evidence>
<keyword evidence="12" id="KW-1185">Reference proteome</keyword>
<dbReference type="AlphaFoldDB" id="A0A3B4BPQ1"/>
<evidence type="ECO:0000256" key="4">
    <source>
        <dbReference type="ARBA" id="ARBA00022525"/>
    </source>
</evidence>
<proteinExistence type="inferred from homology"/>
<evidence type="ECO:0000313" key="12">
    <source>
        <dbReference type="Proteomes" id="UP001501920"/>
    </source>
</evidence>
<keyword evidence="7" id="KW-1015">Disulfide bond</keyword>
<evidence type="ECO:0000256" key="2">
    <source>
        <dbReference type="ARBA" id="ARBA00004613"/>
    </source>
</evidence>
<evidence type="ECO:0000256" key="1">
    <source>
        <dbReference type="ARBA" id="ARBA00004370"/>
    </source>
</evidence>
<reference evidence="11" key="3">
    <citation type="submission" date="2025-09" db="UniProtKB">
        <authorList>
            <consortium name="Ensembl"/>
        </authorList>
    </citation>
    <scope>IDENTIFICATION</scope>
</reference>
<comment type="subcellular location">
    <subcellularLocation>
        <location evidence="1">Membrane</location>
    </subcellularLocation>
    <subcellularLocation>
        <location evidence="2">Secreted</location>
    </subcellularLocation>
</comment>
<keyword evidence="8" id="KW-0732">Signal</keyword>
<dbReference type="InterPro" id="IPR000008">
    <property type="entry name" value="C2_dom"/>
</dbReference>
<evidence type="ECO:0000256" key="8">
    <source>
        <dbReference type="SAM" id="SignalP"/>
    </source>
</evidence>
<dbReference type="GO" id="GO:0022829">
    <property type="term" value="F:wide pore channel activity"/>
    <property type="evidence" value="ECO:0007669"/>
    <property type="project" value="TreeGrafter"/>
</dbReference>
<evidence type="ECO:0000259" key="10">
    <source>
        <dbReference type="PROSITE" id="PS51412"/>
    </source>
</evidence>
<dbReference type="GO" id="GO:0051607">
    <property type="term" value="P:defense response to virus"/>
    <property type="evidence" value="ECO:0007669"/>
    <property type="project" value="TreeGrafter"/>
</dbReference>
<reference evidence="11" key="2">
    <citation type="submission" date="2025-08" db="UniProtKB">
        <authorList>
            <consortium name="Ensembl"/>
        </authorList>
    </citation>
    <scope>IDENTIFICATION</scope>
</reference>
<dbReference type="PROSITE" id="PS50004">
    <property type="entry name" value="C2"/>
    <property type="match status" value="1"/>
</dbReference>
<dbReference type="Pfam" id="PF00168">
    <property type="entry name" value="C2"/>
    <property type="match status" value="1"/>
</dbReference>
<evidence type="ECO:0000256" key="7">
    <source>
        <dbReference type="ARBA" id="ARBA00023157"/>
    </source>
</evidence>